<sequence>MKVHKPLVFVLSSLVLAHPIIVEHIEIPHRQIQTHDDQVHALHPRDSITIEIKSSFPNSTVSNIQNNVKGSFEVVNNAKNANIAMGDNSNHTADLHSFGDKNMLNSTGSNTGGWNTKNQGSNLTTGRMEKRSIEQITFPSEGEKDPLEGQHYGISGARQTKDDYRWDGNMPGRAGTEKHRSAAFCEPTDHVYLAEQCVPSSSRTSKTGYSAWGKRDQVNLNVVGGNSKASNMTRSGNRNAVEVYITGGEDNIVNITISHEADSSALEDSNNENAENAVKIYVGGVEQVKIDDSDVPMAGGKNAGHVANARSS</sequence>
<name>A0A2J6RBI7_HYAVF</name>
<keyword evidence="2" id="KW-0732">Signal</keyword>
<protein>
    <submittedName>
        <fullName evidence="3">Uncharacterized protein</fullName>
    </submittedName>
</protein>
<feature type="compositionally biased region" description="Polar residues" evidence="1">
    <location>
        <begin position="103"/>
        <end position="125"/>
    </location>
</feature>
<evidence type="ECO:0000313" key="4">
    <source>
        <dbReference type="Proteomes" id="UP000235786"/>
    </source>
</evidence>
<keyword evidence="4" id="KW-1185">Reference proteome</keyword>
<evidence type="ECO:0000313" key="3">
    <source>
        <dbReference type="EMBL" id="PMD35873.1"/>
    </source>
</evidence>
<dbReference type="AlphaFoldDB" id="A0A2J6RBI7"/>
<gene>
    <name evidence="3" type="ORF">L207DRAFT_569286</name>
</gene>
<feature type="region of interest" description="Disordered" evidence="1">
    <location>
        <begin position="98"/>
        <end position="167"/>
    </location>
</feature>
<dbReference type="Proteomes" id="UP000235786">
    <property type="component" value="Unassembled WGS sequence"/>
</dbReference>
<evidence type="ECO:0000256" key="1">
    <source>
        <dbReference type="SAM" id="MobiDB-lite"/>
    </source>
</evidence>
<feature type="chain" id="PRO_5014440811" evidence="2">
    <location>
        <begin position="18"/>
        <end position="312"/>
    </location>
</feature>
<dbReference type="EMBL" id="KZ613951">
    <property type="protein sequence ID" value="PMD35873.1"/>
    <property type="molecule type" value="Genomic_DNA"/>
</dbReference>
<feature type="signal peptide" evidence="2">
    <location>
        <begin position="1"/>
        <end position="17"/>
    </location>
</feature>
<evidence type="ECO:0000256" key="2">
    <source>
        <dbReference type="SAM" id="SignalP"/>
    </source>
</evidence>
<organism evidence="3 4">
    <name type="scientific">Hyaloscypha variabilis (strain UAMH 11265 / GT02V1 / F)</name>
    <name type="common">Meliniomyces variabilis</name>
    <dbReference type="NCBI Taxonomy" id="1149755"/>
    <lineage>
        <taxon>Eukaryota</taxon>
        <taxon>Fungi</taxon>
        <taxon>Dikarya</taxon>
        <taxon>Ascomycota</taxon>
        <taxon>Pezizomycotina</taxon>
        <taxon>Leotiomycetes</taxon>
        <taxon>Helotiales</taxon>
        <taxon>Hyaloscyphaceae</taxon>
        <taxon>Hyaloscypha</taxon>
        <taxon>Hyaloscypha variabilis</taxon>
    </lineage>
</organism>
<dbReference type="OrthoDB" id="3532133at2759"/>
<proteinExistence type="predicted"/>
<reference evidence="3 4" key="1">
    <citation type="submission" date="2016-04" db="EMBL/GenBank/DDBJ databases">
        <title>A degradative enzymes factory behind the ericoid mycorrhizal symbiosis.</title>
        <authorList>
            <consortium name="DOE Joint Genome Institute"/>
            <person name="Martino E."/>
            <person name="Morin E."/>
            <person name="Grelet G."/>
            <person name="Kuo A."/>
            <person name="Kohler A."/>
            <person name="Daghino S."/>
            <person name="Barry K."/>
            <person name="Choi C."/>
            <person name="Cichocki N."/>
            <person name="Clum A."/>
            <person name="Copeland A."/>
            <person name="Hainaut M."/>
            <person name="Haridas S."/>
            <person name="Labutti K."/>
            <person name="Lindquist E."/>
            <person name="Lipzen A."/>
            <person name="Khouja H.-R."/>
            <person name="Murat C."/>
            <person name="Ohm R."/>
            <person name="Olson A."/>
            <person name="Spatafora J."/>
            <person name="Veneault-Fourrey C."/>
            <person name="Henrissat B."/>
            <person name="Grigoriev I."/>
            <person name="Martin F."/>
            <person name="Perotto S."/>
        </authorList>
    </citation>
    <scope>NUCLEOTIDE SEQUENCE [LARGE SCALE GENOMIC DNA]</scope>
    <source>
        <strain evidence="3 4">F</strain>
    </source>
</reference>
<accession>A0A2J6RBI7</accession>
<feature type="region of interest" description="Disordered" evidence="1">
    <location>
        <begin position="293"/>
        <end position="312"/>
    </location>
</feature>